<evidence type="ECO:0000256" key="2">
    <source>
        <dbReference type="ARBA" id="ARBA00009347"/>
    </source>
</evidence>
<protein>
    <submittedName>
        <fullName evidence="10">Butyryl-CoA dehydrogenase</fullName>
        <ecNumber evidence="10">1.3.8.1</ecNumber>
    </submittedName>
</protein>
<accession>A0A7X0FY49</accession>
<dbReference type="GO" id="GO:0033539">
    <property type="term" value="P:fatty acid beta-oxidation using acyl-CoA dehydrogenase"/>
    <property type="evidence" value="ECO:0007669"/>
    <property type="project" value="TreeGrafter"/>
</dbReference>
<evidence type="ECO:0000256" key="1">
    <source>
        <dbReference type="ARBA" id="ARBA00001974"/>
    </source>
</evidence>
<dbReference type="Gene3D" id="1.20.140.10">
    <property type="entry name" value="Butyryl-CoA Dehydrogenase, subunit A, domain 3"/>
    <property type="match status" value="1"/>
</dbReference>
<dbReference type="EMBL" id="JACHMQ010000001">
    <property type="protein sequence ID" value="MBB6395684.1"/>
    <property type="molecule type" value="Genomic_DNA"/>
</dbReference>
<sequence length="411" mass="44680">MTTTSDPRPADPAPAGQQTDLSELREIARQVAEKRYAPRVEQWDRDRTVITHDERRYLGSLGWLGIALPEEYGGAGGTFAEALAVVEELAKVWPPAAFQVFEANVGPAQHLVRLGTEEQKRRFLPGVISGDNAMAIGISEPDAGSAATDMVTRAEIKGDTVVVRGLKRWISNGGDADRYLVYCRMNDLPGAKGIGAVIVEADRKGVSFGARERLMGFRGLPSADVILDDVEVPVENIVARPPDGFRDLFSMFSIERLGNTTMSLALGQAALDKTIAYVQEREQFGRPIAEFQAVQVTLADMLLEVESVRMLRDRAVAGLDAGTPSTLHVSLAKCAANEMAKRVTDMAMMLHGANGYTEEYGLERLHRDAHGWALAGGTPNIQRTRIAAELLGRSFDQRPARRKAAAGGREA</sequence>
<dbReference type="EC" id="1.3.8.1" evidence="10"/>
<dbReference type="InterPro" id="IPR009100">
    <property type="entry name" value="AcylCoA_DH/oxidase_NM_dom_sf"/>
</dbReference>
<dbReference type="Proteomes" id="UP000546324">
    <property type="component" value="Unassembled WGS sequence"/>
</dbReference>
<dbReference type="GO" id="GO:0046359">
    <property type="term" value="P:butyrate catabolic process"/>
    <property type="evidence" value="ECO:0007669"/>
    <property type="project" value="TreeGrafter"/>
</dbReference>
<comment type="similarity">
    <text evidence="2 5">Belongs to the acyl-CoA dehydrogenase family.</text>
</comment>
<dbReference type="GO" id="GO:0016937">
    <property type="term" value="F:short-chain fatty acyl-CoA dehydrogenase activity"/>
    <property type="evidence" value="ECO:0007669"/>
    <property type="project" value="UniProtKB-EC"/>
</dbReference>
<dbReference type="Pfam" id="PF00441">
    <property type="entry name" value="Acyl-CoA_dh_1"/>
    <property type="match status" value="1"/>
</dbReference>
<dbReference type="InterPro" id="IPR009075">
    <property type="entry name" value="AcylCo_DH/oxidase_C"/>
</dbReference>
<evidence type="ECO:0000259" key="7">
    <source>
        <dbReference type="Pfam" id="PF00441"/>
    </source>
</evidence>
<dbReference type="InterPro" id="IPR006091">
    <property type="entry name" value="Acyl-CoA_Oxase/DH_mid-dom"/>
</dbReference>
<evidence type="ECO:0000259" key="9">
    <source>
        <dbReference type="Pfam" id="PF02771"/>
    </source>
</evidence>
<dbReference type="Gene3D" id="2.40.110.10">
    <property type="entry name" value="Butyryl-CoA Dehydrogenase, subunit A, domain 2"/>
    <property type="match status" value="1"/>
</dbReference>
<feature type="domain" description="Acyl-CoA dehydrogenase/oxidase C-terminal" evidence="7">
    <location>
        <begin position="243"/>
        <end position="390"/>
    </location>
</feature>
<comment type="cofactor">
    <cofactor evidence="1 5">
        <name>FAD</name>
        <dbReference type="ChEBI" id="CHEBI:57692"/>
    </cofactor>
</comment>
<keyword evidence="11" id="KW-1185">Reference proteome</keyword>
<dbReference type="InterPro" id="IPR046373">
    <property type="entry name" value="Acyl-CoA_Oxase/DH_mid-dom_sf"/>
</dbReference>
<evidence type="ECO:0000256" key="3">
    <source>
        <dbReference type="ARBA" id="ARBA00022630"/>
    </source>
</evidence>
<dbReference type="PANTHER" id="PTHR43884:SF12">
    <property type="entry name" value="ISOVALERYL-COA DEHYDROGENASE, MITOCHONDRIAL-RELATED"/>
    <property type="match status" value="1"/>
</dbReference>
<feature type="region of interest" description="Disordered" evidence="6">
    <location>
        <begin position="1"/>
        <end position="23"/>
    </location>
</feature>
<evidence type="ECO:0000259" key="8">
    <source>
        <dbReference type="Pfam" id="PF02770"/>
    </source>
</evidence>
<keyword evidence="4 5" id="KW-0274">FAD</keyword>
<dbReference type="InterPro" id="IPR013786">
    <property type="entry name" value="AcylCoA_DH/ox_N"/>
</dbReference>
<reference evidence="10 11" key="1">
    <citation type="submission" date="2020-08" db="EMBL/GenBank/DDBJ databases">
        <title>Sequencing the genomes of 1000 actinobacteria strains.</title>
        <authorList>
            <person name="Klenk H.-P."/>
        </authorList>
    </citation>
    <scope>NUCLEOTIDE SEQUENCE [LARGE SCALE GENOMIC DNA]</scope>
    <source>
        <strain evidence="10 11">DSM 43675</strain>
    </source>
</reference>
<dbReference type="InterPro" id="IPR036250">
    <property type="entry name" value="AcylCo_DH-like_C"/>
</dbReference>
<dbReference type="PANTHER" id="PTHR43884">
    <property type="entry name" value="ACYL-COA DEHYDROGENASE"/>
    <property type="match status" value="1"/>
</dbReference>
<dbReference type="Pfam" id="PF02770">
    <property type="entry name" value="Acyl-CoA_dh_M"/>
    <property type="match status" value="1"/>
</dbReference>
<dbReference type="InterPro" id="IPR037069">
    <property type="entry name" value="AcylCoA_DH/ox_N_sf"/>
</dbReference>
<evidence type="ECO:0000256" key="5">
    <source>
        <dbReference type="RuleBase" id="RU362125"/>
    </source>
</evidence>
<dbReference type="RefSeq" id="WP_185025142.1">
    <property type="nucleotide sequence ID" value="NZ_JACHMQ010000001.1"/>
</dbReference>
<feature type="domain" description="Acyl-CoA dehydrogenase/oxidase N-terminal" evidence="9">
    <location>
        <begin position="21"/>
        <end position="131"/>
    </location>
</feature>
<evidence type="ECO:0000313" key="10">
    <source>
        <dbReference type="EMBL" id="MBB6395684.1"/>
    </source>
</evidence>
<dbReference type="PIRSF" id="PIRSF016578">
    <property type="entry name" value="HsaA"/>
    <property type="match status" value="1"/>
</dbReference>
<dbReference type="GO" id="GO:0050660">
    <property type="term" value="F:flavin adenine dinucleotide binding"/>
    <property type="evidence" value="ECO:0007669"/>
    <property type="project" value="InterPro"/>
</dbReference>
<evidence type="ECO:0000256" key="4">
    <source>
        <dbReference type="ARBA" id="ARBA00022827"/>
    </source>
</evidence>
<evidence type="ECO:0000256" key="6">
    <source>
        <dbReference type="SAM" id="MobiDB-lite"/>
    </source>
</evidence>
<dbReference type="Pfam" id="PF02771">
    <property type="entry name" value="Acyl-CoA_dh_N"/>
    <property type="match status" value="1"/>
</dbReference>
<evidence type="ECO:0000313" key="11">
    <source>
        <dbReference type="Proteomes" id="UP000546324"/>
    </source>
</evidence>
<dbReference type="SUPFAM" id="SSF47203">
    <property type="entry name" value="Acyl-CoA dehydrogenase C-terminal domain-like"/>
    <property type="match status" value="1"/>
</dbReference>
<keyword evidence="3 5" id="KW-0285">Flavoprotein</keyword>
<keyword evidence="5 10" id="KW-0560">Oxidoreductase</keyword>
<dbReference type="SUPFAM" id="SSF56645">
    <property type="entry name" value="Acyl-CoA dehydrogenase NM domain-like"/>
    <property type="match status" value="1"/>
</dbReference>
<dbReference type="AlphaFoldDB" id="A0A7X0FY49"/>
<comment type="caution">
    <text evidence="10">The sequence shown here is derived from an EMBL/GenBank/DDBJ whole genome shotgun (WGS) entry which is preliminary data.</text>
</comment>
<feature type="domain" description="Acyl-CoA oxidase/dehydrogenase middle" evidence="8">
    <location>
        <begin position="135"/>
        <end position="230"/>
    </location>
</feature>
<dbReference type="Gene3D" id="1.10.540.10">
    <property type="entry name" value="Acyl-CoA dehydrogenase/oxidase, N-terminal domain"/>
    <property type="match status" value="1"/>
</dbReference>
<proteinExistence type="inferred from homology"/>
<gene>
    <name evidence="10" type="ORF">BKA00_002598</name>
</gene>
<organism evidence="10 11">
    <name type="scientific">Actinomadura coerulea</name>
    <dbReference type="NCBI Taxonomy" id="46159"/>
    <lineage>
        <taxon>Bacteria</taxon>
        <taxon>Bacillati</taxon>
        <taxon>Actinomycetota</taxon>
        <taxon>Actinomycetes</taxon>
        <taxon>Streptosporangiales</taxon>
        <taxon>Thermomonosporaceae</taxon>
        <taxon>Actinomadura</taxon>
    </lineage>
</organism>
<name>A0A7X0FY49_9ACTN</name>